<dbReference type="PANTHER" id="PTHR12289">
    <property type="entry name" value="METAXIN RELATED"/>
    <property type="match status" value="1"/>
</dbReference>
<organism evidence="5 6">
    <name type="scientific">Necator americanus</name>
    <name type="common">Human hookworm</name>
    <dbReference type="NCBI Taxonomy" id="51031"/>
    <lineage>
        <taxon>Eukaryota</taxon>
        <taxon>Metazoa</taxon>
        <taxon>Ecdysozoa</taxon>
        <taxon>Nematoda</taxon>
        <taxon>Chromadorea</taxon>
        <taxon>Rhabditida</taxon>
        <taxon>Rhabditina</taxon>
        <taxon>Rhabditomorpha</taxon>
        <taxon>Strongyloidea</taxon>
        <taxon>Ancylostomatidae</taxon>
        <taxon>Bunostominae</taxon>
        <taxon>Necator</taxon>
    </lineage>
</organism>
<keyword evidence="2" id="KW-0812">Transmembrane</keyword>
<name>A0ABR1CJY3_NECAM</name>
<dbReference type="InterPro" id="IPR026928">
    <property type="entry name" value="FAX/IsoI-like"/>
</dbReference>
<evidence type="ECO:0000259" key="4">
    <source>
        <dbReference type="Pfam" id="PF17172"/>
    </source>
</evidence>
<dbReference type="EMBL" id="JAVFWL010000002">
    <property type="protein sequence ID" value="KAK6738709.1"/>
    <property type="molecule type" value="Genomic_DNA"/>
</dbReference>
<gene>
    <name evidence="5" type="primary">Necator_chrII.g8471</name>
    <name evidence="5" type="ORF">RB195_020677</name>
</gene>
<protein>
    <recommendedName>
        <fullName evidence="7">Glutathione S-transferase protein</fullName>
    </recommendedName>
</protein>
<evidence type="ECO:0008006" key="7">
    <source>
        <dbReference type="Google" id="ProtNLM"/>
    </source>
</evidence>
<feature type="domain" description="Thioredoxin-like fold" evidence="4">
    <location>
        <begin position="130"/>
        <end position="219"/>
    </location>
</feature>
<dbReference type="InterPro" id="IPR040079">
    <property type="entry name" value="Glutathione_S-Trfase"/>
</dbReference>
<evidence type="ECO:0000256" key="2">
    <source>
        <dbReference type="SAM" id="Phobius"/>
    </source>
</evidence>
<feature type="domain" description="Metaxin glutathione S-transferase" evidence="3">
    <location>
        <begin position="274"/>
        <end position="336"/>
    </location>
</feature>
<comment type="caution">
    <text evidence="5">The sequence shown here is derived from an EMBL/GenBank/DDBJ whole genome shotgun (WGS) entry which is preliminary data.</text>
</comment>
<keyword evidence="2" id="KW-1133">Transmembrane helix</keyword>
<proteinExistence type="inferred from homology"/>
<keyword evidence="6" id="KW-1185">Reference proteome</keyword>
<sequence>MVPKFRDSSSLKKLRLMSLPPKKQYGFRVFVCSCIFTTVTIALVLWDERRQRERRQEGVKKERTSVFGSTMLITTGLMGGRGTVRLIAAKPTMDLLRFAGSFPLINNKWKPDTVYLYQFPRSPVLPNLSPFCLKVETFLRVNGIKYEVIGTFRKYRSSRGLLPFIELNGKRIEDSQVIIWELQKHFKLEDGLTGSERGTARALERMVDVSTFYAMLYDKSVINAPAFMSRAVTGIPLPAFLSNWLAKRFSETIRKRVNGVLGGLPREDLKELLRRDIRAIDDILQDKKFLFGGKMTVTDCAVFGQLSTTFFLPYRQLITDLLEDEFPRVRHYLQRIRRHYYPEWKDE</sequence>
<dbReference type="CDD" id="cd03193">
    <property type="entry name" value="GST_C_Metaxin"/>
    <property type="match status" value="1"/>
</dbReference>
<reference evidence="5 6" key="1">
    <citation type="submission" date="2023-08" db="EMBL/GenBank/DDBJ databases">
        <title>A Necator americanus chromosomal reference genome.</title>
        <authorList>
            <person name="Ilik V."/>
            <person name="Petrzelkova K.J."/>
            <person name="Pardy F."/>
            <person name="Fuh T."/>
            <person name="Niatou-Singa F.S."/>
            <person name="Gouil Q."/>
            <person name="Baker L."/>
            <person name="Ritchie M.E."/>
            <person name="Jex A.R."/>
            <person name="Gazzola D."/>
            <person name="Li H."/>
            <person name="Toshio Fujiwara R."/>
            <person name="Zhan B."/>
            <person name="Aroian R.V."/>
            <person name="Pafco B."/>
            <person name="Schwarz E.M."/>
        </authorList>
    </citation>
    <scope>NUCLEOTIDE SEQUENCE [LARGE SCALE GENOMIC DNA]</scope>
    <source>
        <strain evidence="5 6">Aroian</strain>
        <tissue evidence="5">Whole animal</tissue>
    </source>
</reference>
<dbReference type="PANTHER" id="PTHR12289:SF32">
    <property type="entry name" value="GST_C_6 DOMAIN-CONTAINING PROTEIN"/>
    <property type="match status" value="1"/>
</dbReference>
<dbReference type="Pfam" id="PF17171">
    <property type="entry name" value="GST_C_6"/>
    <property type="match status" value="1"/>
</dbReference>
<dbReference type="InterPro" id="IPR012336">
    <property type="entry name" value="Thioredoxin-like_fold"/>
</dbReference>
<dbReference type="SFLD" id="SFLDG01200">
    <property type="entry name" value="SUF1.1"/>
    <property type="match status" value="1"/>
</dbReference>
<accession>A0ABR1CJY3</accession>
<dbReference type="InterPro" id="IPR036282">
    <property type="entry name" value="Glutathione-S-Trfase_C_sf"/>
</dbReference>
<keyword evidence="2" id="KW-0472">Membrane</keyword>
<dbReference type="InterPro" id="IPR036249">
    <property type="entry name" value="Thioredoxin-like_sf"/>
</dbReference>
<evidence type="ECO:0000313" key="6">
    <source>
        <dbReference type="Proteomes" id="UP001303046"/>
    </source>
</evidence>
<dbReference type="SFLD" id="SFLDS00019">
    <property type="entry name" value="Glutathione_Transferase_(cytos"/>
    <property type="match status" value="1"/>
</dbReference>
<dbReference type="Gene3D" id="1.20.1050.10">
    <property type="match status" value="1"/>
</dbReference>
<dbReference type="SUPFAM" id="SSF52833">
    <property type="entry name" value="Thioredoxin-like"/>
    <property type="match status" value="1"/>
</dbReference>
<dbReference type="CDD" id="cd03080">
    <property type="entry name" value="GST_N_Metaxin_like"/>
    <property type="match status" value="1"/>
</dbReference>
<comment type="similarity">
    <text evidence="1">Belongs to the FAX family.</text>
</comment>
<dbReference type="SUPFAM" id="SSF47616">
    <property type="entry name" value="GST C-terminal domain-like"/>
    <property type="match status" value="1"/>
</dbReference>
<dbReference type="InterPro" id="IPR033468">
    <property type="entry name" value="Metaxin_GST"/>
</dbReference>
<dbReference type="Proteomes" id="UP001303046">
    <property type="component" value="Unassembled WGS sequence"/>
</dbReference>
<dbReference type="InterPro" id="IPR050931">
    <property type="entry name" value="Mito_Protein_Transport_Metaxin"/>
</dbReference>
<evidence type="ECO:0000256" key="1">
    <source>
        <dbReference type="ARBA" id="ARBA00006475"/>
    </source>
</evidence>
<evidence type="ECO:0000259" key="3">
    <source>
        <dbReference type="Pfam" id="PF17171"/>
    </source>
</evidence>
<dbReference type="SFLD" id="SFLDG01180">
    <property type="entry name" value="SUF1"/>
    <property type="match status" value="1"/>
</dbReference>
<dbReference type="Pfam" id="PF17172">
    <property type="entry name" value="GST_N_4"/>
    <property type="match status" value="1"/>
</dbReference>
<evidence type="ECO:0000313" key="5">
    <source>
        <dbReference type="EMBL" id="KAK6738709.1"/>
    </source>
</evidence>
<feature type="transmembrane region" description="Helical" evidence="2">
    <location>
        <begin position="25"/>
        <end position="46"/>
    </location>
</feature>